<evidence type="ECO:0000313" key="2">
    <source>
        <dbReference type="EMBL" id="KAK3695153.1"/>
    </source>
</evidence>
<keyword evidence="1" id="KW-0472">Membrane</keyword>
<dbReference type="Proteomes" id="UP001270362">
    <property type="component" value="Unassembled WGS sequence"/>
</dbReference>
<comment type="caution">
    <text evidence="2">The sequence shown here is derived from an EMBL/GenBank/DDBJ whole genome shotgun (WGS) entry which is preliminary data.</text>
</comment>
<feature type="transmembrane region" description="Helical" evidence="1">
    <location>
        <begin position="6"/>
        <end position="26"/>
    </location>
</feature>
<accession>A0AAE1CIC0</accession>
<protein>
    <submittedName>
        <fullName evidence="2">Uncharacterized protein</fullName>
    </submittedName>
</protein>
<reference evidence="2" key="1">
    <citation type="journal article" date="2023" name="Mol. Phylogenet. Evol.">
        <title>Genome-scale phylogeny and comparative genomics of the fungal order Sordariales.</title>
        <authorList>
            <person name="Hensen N."/>
            <person name="Bonometti L."/>
            <person name="Westerberg I."/>
            <person name="Brannstrom I.O."/>
            <person name="Guillou S."/>
            <person name="Cros-Aarteil S."/>
            <person name="Calhoun S."/>
            <person name="Haridas S."/>
            <person name="Kuo A."/>
            <person name="Mondo S."/>
            <person name="Pangilinan J."/>
            <person name="Riley R."/>
            <person name="LaButti K."/>
            <person name="Andreopoulos B."/>
            <person name="Lipzen A."/>
            <person name="Chen C."/>
            <person name="Yan M."/>
            <person name="Daum C."/>
            <person name="Ng V."/>
            <person name="Clum A."/>
            <person name="Steindorff A."/>
            <person name="Ohm R.A."/>
            <person name="Martin F."/>
            <person name="Silar P."/>
            <person name="Natvig D.O."/>
            <person name="Lalanne C."/>
            <person name="Gautier V."/>
            <person name="Ament-Velasquez S.L."/>
            <person name="Kruys A."/>
            <person name="Hutchinson M.I."/>
            <person name="Powell A.J."/>
            <person name="Barry K."/>
            <person name="Miller A.N."/>
            <person name="Grigoriev I.V."/>
            <person name="Debuchy R."/>
            <person name="Gladieux P."/>
            <person name="Hiltunen Thoren M."/>
            <person name="Johannesson H."/>
        </authorList>
    </citation>
    <scope>NUCLEOTIDE SEQUENCE</scope>
    <source>
        <strain evidence="2">CBS 314.62</strain>
    </source>
</reference>
<gene>
    <name evidence="2" type="ORF">B0T22DRAFT_454506</name>
</gene>
<evidence type="ECO:0000256" key="1">
    <source>
        <dbReference type="SAM" id="Phobius"/>
    </source>
</evidence>
<reference evidence="2" key="2">
    <citation type="submission" date="2023-06" db="EMBL/GenBank/DDBJ databases">
        <authorList>
            <consortium name="Lawrence Berkeley National Laboratory"/>
            <person name="Haridas S."/>
            <person name="Hensen N."/>
            <person name="Bonometti L."/>
            <person name="Westerberg I."/>
            <person name="Brannstrom I.O."/>
            <person name="Guillou S."/>
            <person name="Cros-Aarteil S."/>
            <person name="Calhoun S."/>
            <person name="Kuo A."/>
            <person name="Mondo S."/>
            <person name="Pangilinan J."/>
            <person name="Riley R."/>
            <person name="Labutti K."/>
            <person name="Andreopoulos B."/>
            <person name="Lipzen A."/>
            <person name="Chen C."/>
            <person name="Yanf M."/>
            <person name="Daum C."/>
            <person name="Ng V."/>
            <person name="Clum A."/>
            <person name="Steindorff A."/>
            <person name="Ohm R."/>
            <person name="Martin F."/>
            <person name="Silar P."/>
            <person name="Natvig D."/>
            <person name="Lalanne C."/>
            <person name="Gautier V."/>
            <person name="Ament-Velasquez S.L."/>
            <person name="Kruys A."/>
            <person name="Hutchinson M.I."/>
            <person name="Powell A.J."/>
            <person name="Barry K."/>
            <person name="Miller A.N."/>
            <person name="Grigoriev I.V."/>
            <person name="Debuchy R."/>
            <person name="Gladieux P."/>
            <person name="Thoren M.H."/>
            <person name="Johannesson H."/>
        </authorList>
    </citation>
    <scope>NUCLEOTIDE SEQUENCE</scope>
    <source>
        <strain evidence="2">CBS 314.62</strain>
    </source>
</reference>
<organism evidence="2 3">
    <name type="scientific">Podospora appendiculata</name>
    <dbReference type="NCBI Taxonomy" id="314037"/>
    <lineage>
        <taxon>Eukaryota</taxon>
        <taxon>Fungi</taxon>
        <taxon>Dikarya</taxon>
        <taxon>Ascomycota</taxon>
        <taxon>Pezizomycotina</taxon>
        <taxon>Sordariomycetes</taxon>
        <taxon>Sordariomycetidae</taxon>
        <taxon>Sordariales</taxon>
        <taxon>Podosporaceae</taxon>
        <taxon>Podospora</taxon>
    </lineage>
</organism>
<sequence>MGSTDLIDLALVLVPSCPAVAVALGLESRTGWMQMAAPAAASSAAADDRDAGADPRCTPAFLTSSQYYSFRAGAVLLEEERMEVW</sequence>
<dbReference type="AlphaFoldDB" id="A0AAE1CIC0"/>
<proteinExistence type="predicted"/>
<name>A0AAE1CIC0_9PEZI</name>
<dbReference type="EMBL" id="JAULSO010000001">
    <property type="protein sequence ID" value="KAK3695153.1"/>
    <property type="molecule type" value="Genomic_DNA"/>
</dbReference>
<keyword evidence="3" id="KW-1185">Reference proteome</keyword>
<keyword evidence="1" id="KW-0812">Transmembrane</keyword>
<evidence type="ECO:0000313" key="3">
    <source>
        <dbReference type="Proteomes" id="UP001270362"/>
    </source>
</evidence>
<keyword evidence="1" id="KW-1133">Transmembrane helix</keyword>